<feature type="domain" description="Rhodopsin" evidence="7">
    <location>
        <begin position="26"/>
        <end position="265"/>
    </location>
</feature>
<keyword evidence="8" id="KW-1185">Reference proteome</keyword>
<evidence type="ECO:0000256" key="3">
    <source>
        <dbReference type="ARBA" id="ARBA00022989"/>
    </source>
</evidence>
<dbReference type="GO" id="GO:0016020">
    <property type="term" value="C:membrane"/>
    <property type="evidence" value="ECO:0007669"/>
    <property type="project" value="UniProtKB-SubCell"/>
</dbReference>
<reference evidence="8 9" key="1">
    <citation type="journal article" date="2019" name="Mol. Biol. Evol.">
        <title>Blast fungal genomes show frequent chromosomal changes, gene gains and losses, and effector gene turnover.</title>
        <authorList>
            <person name="Gomez Luciano L.B."/>
            <person name="Jason Tsai I."/>
            <person name="Chuma I."/>
            <person name="Tosa Y."/>
            <person name="Chen Y.H."/>
            <person name="Li J.Y."/>
            <person name="Li M.Y."/>
            <person name="Jade Lu M.Y."/>
            <person name="Nakayashiki H."/>
            <person name="Li W.H."/>
        </authorList>
    </citation>
    <scope>NUCLEOTIDE SEQUENCE [LARGE SCALE GENOMIC DNA]</scope>
    <source>
        <strain evidence="8 9">NI907</strain>
    </source>
</reference>
<evidence type="ECO:0000256" key="5">
    <source>
        <dbReference type="ARBA" id="ARBA00038359"/>
    </source>
</evidence>
<evidence type="ECO:0000256" key="6">
    <source>
        <dbReference type="SAM" id="Phobius"/>
    </source>
</evidence>
<accession>A0A6P8AQ11</accession>
<dbReference type="Pfam" id="PF20684">
    <property type="entry name" value="Fung_rhodopsin"/>
    <property type="match status" value="1"/>
</dbReference>
<dbReference type="RefSeq" id="XP_030976982.1">
    <property type="nucleotide sequence ID" value="XM_031131234.1"/>
</dbReference>
<dbReference type="AlphaFoldDB" id="A0A6P8AQ11"/>
<keyword evidence="3 6" id="KW-1133">Transmembrane helix</keyword>
<keyword evidence="4 6" id="KW-0472">Membrane</keyword>
<name>A0A6P8AQ11_PYRGI</name>
<dbReference type="GeneID" id="41966139"/>
<keyword evidence="2 6" id="KW-0812">Transmembrane</keyword>
<dbReference type="PANTHER" id="PTHR33048:SF155">
    <property type="entry name" value="INTEGRAL MEMBRANE PROTEIN"/>
    <property type="match status" value="1"/>
</dbReference>
<proteinExistence type="inferred from homology"/>
<feature type="transmembrane region" description="Helical" evidence="6">
    <location>
        <begin position="202"/>
        <end position="220"/>
    </location>
</feature>
<reference evidence="9" key="2">
    <citation type="submission" date="2019-10" db="EMBL/GenBank/DDBJ databases">
        <authorList>
            <consortium name="NCBI Genome Project"/>
        </authorList>
    </citation>
    <scope>NUCLEOTIDE SEQUENCE</scope>
    <source>
        <strain evidence="9">NI907</strain>
    </source>
</reference>
<feature type="transmembrane region" description="Helical" evidence="6">
    <location>
        <begin position="6"/>
        <end position="30"/>
    </location>
</feature>
<dbReference type="KEGG" id="pgri:PgNI_11264"/>
<evidence type="ECO:0000313" key="9">
    <source>
        <dbReference type="RefSeq" id="XP_030976982.1"/>
    </source>
</evidence>
<dbReference type="InterPro" id="IPR052337">
    <property type="entry name" value="SAT4-like"/>
</dbReference>
<evidence type="ECO:0000313" key="8">
    <source>
        <dbReference type="Proteomes" id="UP000515153"/>
    </source>
</evidence>
<evidence type="ECO:0000256" key="1">
    <source>
        <dbReference type="ARBA" id="ARBA00004141"/>
    </source>
</evidence>
<evidence type="ECO:0000256" key="4">
    <source>
        <dbReference type="ARBA" id="ARBA00023136"/>
    </source>
</evidence>
<feature type="transmembrane region" description="Helical" evidence="6">
    <location>
        <begin position="121"/>
        <end position="143"/>
    </location>
</feature>
<comment type="subcellular location">
    <subcellularLocation>
        <location evidence="1">Membrane</location>
        <topology evidence="1">Multi-pass membrane protein</topology>
    </subcellularLocation>
</comment>
<dbReference type="OrthoDB" id="5429740at2759"/>
<feature type="transmembrane region" description="Helical" evidence="6">
    <location>
        <begin position="42"/>
        <end position="67"/>
    </location>
</feature>
<comment type="similarity">
    <text evidence="5">Belongs to the SAT4 family.</text>
</comment>
<feature type="transmembrane region" description="Helical" evidence="6">
    <location>
        <begin position="240"/>
        <end position="268"/>
    </location>
</feature>
<evidence type="ECO:0000256" key="2">
    <source>
        <dbReference type="ARBA" id="ARBA00022692"/>
    </source>
</evidence>
<protein>
    <recommendedName>
        <fullName evidence="7">Rhodopsin domain-containing protein</fullName>
    </recommendedName>
</protein>
<dbReference type="Proteomes" id="UP000515153">
    <property type="component" value="Chromosome VI"/>
</dbReference>
<dbReference type="InterPro" id="IPR049326">
    <property type="entry name" value="Rhodopsin_dom_fungi"/>
</dbReference>
<sequence>MSENKGPMALAAVIIISVVSTTFTAARLFTRGKVMGKLMLDDYLILTAVILGWINVATFGTAVSHGFGQHIDNLTVEQRSQAMMWSIIGYTPGLLSLSLPKPAVVALLTRAMNPSKWHKRFLWLIAFWCVTNLVPYITLYYAQCTPVQAVWDPSVSGTCLDKSVLIGYATYSSAFCAFADVYLSVYPAVVLAKLQMNIRKKIALGIALGLGSLSTIAVIYKITKLPMMASSDPTFDTVELVIWTILEGSIIIIAACVPVLQPLVEAVFGKRIFYGSRRYPYRGSEDTPGRVKGTFGSTFGRQTMEKRLGHGLSKGSISLTTTVAAKGSQERIWEKQEPDGKIVVVDTVTVTVESSASASQS</sequence>
<evidence type="ECO:0000259" key="7">
    <source>
        <dbReference type="Pfam" id="PF20684"/>
    </source>
</evidence>
<feature type="transmembrane region" description="Helical" evidence="6">
    <location>
        <begin position="87"/>
        <end position="109"/>
    </location>
</feature>
<dbReference type="PANTHER" id="PTHR33048">
    <property type="entry name" value="PTH11-LIKE INTEGRAL MEMBRANE PROTEIN (AFU_ORTHOLOGUE AFUA_5G11245)"/>
    <property type="match status" value="1"/>
</dbReference>
<organism evidence="8 9">
    <name type="scientific">Pyricularia grisea</name>
    <name type="common">Crabgrass-specific blast fungus</name>
    <name type="synonym">Magnaporthe grisea</name>
    <dbReference type="NCBI Taxonomy" id="148305"/>
    <lineage>
        <taxon>Eukaryota</taxon>
        <taxon>Fungi</taxon>
        <taxon>Dikarya</taxon>
        <taxon>Ascomycota</taxon>
        <taxon>Pezizomycotina</taxon>
        <taxon>Sordariomycetes</taxon>
        <taxon>Sordariomycetidae</taxon>
        <taxon>Magnaporthales</taxon>
        <taxon>Pyriculariaceae</taxon>
        <taxon>Pyricularia</taxon>
    </lineage>
</organism>
<feature type="transmembrane region" description="Helical" evidence="6">
    <location>
        <begin position="163"/>
        <end position="190"/>
    </location>
</feature>
<reference evidence="9" key="3">
    <citation type="submission" date="2025-08" db="UniProtKB">
        <authorList>
            <consortium name="RefSeq"/>
        </authorList>
    </citation>
    <scope>IDENTIFICATION</scope>
    <source>
        <strain evidence="9">NI907</strain>
    </source>
</reference>
<gene>
    <name evidence="9" type="ORF">PgNI_11264</name>
</gene>